<dbReference type="SMART" id="SM00444">
    <property type="entry name" value="GYF"/>
    <property type="match status" value="1"/>
</dbReference>
<proteinExistence type="predicted"/>
<dbReference type="PANTHER" id="PTHR46992">
    <property type="entry name" value="GYF DOMAIN-CONTAINING PROTEIN"/>
    <property type="match status" value="1"/>
</dbReference>
<feature type="region of interest" description="Disordered" evidence="2">
    <location>
        <begin position="1584"/>
        <end position="1615"/>
    </location>
</feature>
<feature type="compositionally biased region" description="Basic residues" evidence="2">
    <location>
        <begin position="1424"/>
        <end position="1436"/>
    </location>
</feature>
<dbReference type="SUPFAM" id="SSF55277">
    <property type="entry name" value="GYF domain"/>
    <property type="match status" value="1"/>
</dbReference>
<evidence type="ECO:0000256" key="1">
    <source>
        <dbReference type="SAM" id="Coils"/>
    </source>
</evidence>
<dbReference type="CDD" id="cd00072">
    <property type="entry name" value="GYF"/>
    <property type="match status" value="1"/>
</dbReference>
<feature type="compositionally biased region" description="Polar residues" evidence="2">
    <location>
        <begin position="1511"/>
        <end position="1531"/>
    </location>
</feature>
<evidence type="ECO:0000256" key="2">
    <source>
        <dbReference type="SAM" id="MobiDB-lite"/>
    </source>
</evidence>
<feature type="compositionally biased region" description="Basic and acidic residues" evidence="2">
    <location>
        <begin position="186"/>
        <end position="219"/>
    </location>
</feature>
<feature type="region of interest" description="Disordered" evidence="2">
    <location>
        <begin position="1416"/>
        <end position="1467"/>
    </location>
</feature>
<evidence type="ECO:0000313" key="5">
    <source>
        <dbReference type="Proteomes" id="UP001552299"/>
    </source>
</evidence>
<sequence>MAERKIDLARIAQTKPNPEAWGGKGYAPGVLDEEKALMGSLDDSKDQLTSENSFPLSPQWLYSKNSEGKVGNSAASGDTRLPNSLSHGTSADSVQKDSWRLDGPPDKKDWRRIVPDVENSRRWRDEERETGSLVRRDRKKEGDREIDHRKNDRRAENVSARDSGESRSLPSSDRWHEVTGRGTGLEIRRDSKWSSRWGPEEKDSRTERKMDADKEDQIAEKQTFLGSSRPSESETRDKWRPRHRMEVHSGASTVYRAAPGFGLDRGRSEASQVGFALGRGRGSLLGGLSQHRTSSAGPIGAVPLSRSYVEQGRSGLFAEMFRYPRGKLLDIYRKQKMLPDFEIAPDGLDTSVTQTKSIAPLAFVSPDATEEALLEDISKGKFTGSEVSYSASREQKARTDNSEIDTNCEAKSYPILSAADASTKDTDYVPVASGVCLSTLFSDTKFDDGTCNGSDHPVIEHYELEPKQDFGEKDFKDADCLQYPCEGSMIEGTMAADAYDVSSKLPDDSSSLFETSFTEETPRNMGEKHENSEVRHMEMTSHEELSLFYRDPQGDIQGPFLGVDIISWFEQGFFGLDLPVCLSDAAEGAPFRPLGEVMPHLKFRFNSTTEVYSRELSDALDVANDKFEVIGSLGSNFGDQRLTTAAAVSESMVGHEFQPRVLDLRGYMEPPTGRTLVSDLETSMNIPASESHTLHDFPGQDAEEVLYTGRRMNEIEKSFEKAVNVDSEFSRSNLGHQFLASEIGQPHTTSHKNPSDNDIDQLGLLWSELEGSHSRHPISSTVAGIDDQIHNLNPSALDSILYAHKQDQFNSSINQPFAHDAWPGASIQSNRSSKIQDGMDAARFPHFEDEFNHLGLQDQLLLHQFQKQQLQKHLPSPHQHMHLGEPFVVPEQSLHNRAGNQSMLDFEHLFKLQLQEQHHLQRLHEQQQLQQQQQQLQQQQQQQLQQQQLYQQMHLLKQQQQQEQQQQMLIEHLLQRQAHDPLLRDGSLDQVLLRQHLLREIELQPQHIQRNQDLVFEQLLQAKLGHNLHHEHHNDLLDVLSHQNRRPWLSMEEQILLNLQEEQLQARRLSLASRQKRSMEEDRHVGGVWSVDESGQFVRTSASNHHPHLNRLINQTDFIQSLQQPSPFEQASLPEQNLMLHELMQQNPYERNTHPFDSSIHIPRNPSEPNADVLSAIARLQGLDMTEIHGHMPASVQARQFHPVNSSHEHHISNQLFRPRLDVMDSQWVESNEQRANNLVEAQLNQLHFEAERQKRDMRGSLFNMESNSWAALAGNENSKHGIDEFFQQQLVLQPSQPLELVDTAASSFEDRDANWFTNSSLDNSFKLTAENASLRDSFSEGSNLKKSFMQQDGMVHASVEIEAGNYDISGELPLRSRSNLSIEQNQFFPEVDEIEKEQAVDPVINDCSGDRVDFSDFKDGKRLKQRSARGKRSTRGKAPSNPDQAVGSLPDDQEVKGNAPIRHTSLGSNAGGLNFYNYETGTDNVYSEGTSASRALRILDRGSDSSSLKHAQDALTLSTQGSLSEFNSAPSMEGKNPSGFPSSEATASGVLKDLRFRRTSSNDIDITEASFIDIIKSSKKPAECETHPSAHDLLESGHGAKSVKKKGKKGRQIDPSLLGFKVHSNRIMMGEIQRPDD</sequence>
<feature type="region of interest" description="Disordered" evidence="2">
    <location>
        <begin position="1511"/>
        <end position="1546"/>
    </location>
</feature>
<feature type="compositionally biased region" description="Polar residues" evidence="2">
    <location>
        <begin position="49"/>
        <end position="65"/>
    </location>
</feature>
<dbReference type="InterPro" id="IPR035445">
    <property type="entry name" value="GYF-like_dom_sf"/>
</dbReference>
<dbReference type="EMBL" id="JANQDX010000020">
    <property type="protein sequence ID" value="KAL0903687.1"/>
    <property type="molecule type" value="Genomic_DNA"/>
</dbReference>
<feature type="coiled-coil region" evidence="1">
    <location>
        <begin position="922"/>
        <end position="976"/>
    </location>
</feature>
<organism evidence="4 5">
    <name type="scientific">Dendrobium thyrsiflorum</name>
    <name type="common">Pinecone-like raceme dendrobium</name>
    <name type="synonym">Orchid</name>
    <dbReference type="NCBI Taxonomy" id="117978"/>
    <lineage>
        <taxon>Eukaryota</taxon>
        <taxon>Viridiplantae</taxon>
        <taxon>Streptophyta</taxon>
        <taxon>Embryophyta</taxon>
        <taxon>Tracheophyta</taxon>
        <taxon>Spermatophyta</taxon>
        <taxon>Magnoliopsida</taxon>
        <taxon>Liliopsida</taxon>
        <taxon>Asparagales</taxon>
        <taxon>Orchidaceae</taxon>
        <taxon>Epidendroideae</taxon>
        <taxon>Malaxideae</taxon>
        <taxon>Dendrobiinae</taxon>
        <taxon>Dendrobium</taxon>
    </lineage>
</organism>
<feature type="region of interest" description="Disordered" evidence="2">
    <location>
        <begin position="1"/>
        <end position="27"/>
    </location>
</feature>
<dbReference type="Pfam" id="PF02213">
    <property type="entry name" value="GYF"/>
    <property type="match status" value="1"/>
</dbReference>
<feature type="compositionally biased region" description="Basic and acidic residues" evidence="2">
    <location>
        <begin position="139"/>
        <end position="156"/>
    </location>
</feature>
<feature type="compositionally biased region" description="Basic and acidic residues" evidence="2">
    <location>
        <begin position="520"/>
        <end position="533"/>
    </location>
</feature>
<feature type="compositionally biased region" description="Polar residues" evidence="2">
    <location>
        <begin position="73"/>
        <end position="93"/>
    </location>
</feature>
<feature type="compositionally biased region" description="Basic and acidic residues" evidence="2">
    <location>
        <begin position="94"/>
        <end position="130"/>
    </location>
</feature>
<evidence type="ECO:0000313" key="4">
    <source>
        <dbReference type="EMBL" id="KAL0903687.1"/>
    </source>
</evidence>
<feature type="region of interest" description="Disordered" evidence="2">
    <location>
        <begin position="41"/>
        <end position="240"/>
    </location>
</feature>
<feature type="compositionally biased region" description="Basic residues" evidence="2">
    <location>
        <begin position="1602"/>
        <end position="1611"/>
    </location>
</feature>
<feature type="compositionally biased region" description="Basic and acidic residues" evidence="2">
    <location>
        <begin position="1584"/>
        <end position="1596"/>
    </location>
</feature>
<feature type="compositionally biased region" description="Low complexity" evidence="2">
    <location>
        <begin position="509"/>
        <end position="519"/>
    </location>
</feature>
<feature type="region of interest" description="Disordered" evidence="2">
    <location>
        <begin position="508"/>
        <end position="533"/>
    </location>
</feature>
<dbReference type="Proteomes" id="UP001552299">
    <property type="component" value="Unassembled WGS sequence"/>
</dbReference>
<keyword evidence="1" id="KW-0175">Coiled coil</keyword>
<protein>
    <recommendedName>
        <fullName evidence="3">GYF domain-containing protein</fullName>
    </recommendedName>
</protein>
<comment type="caution">
    <text evidence="4">The sequence shown here is derived from an EMBL/GenBank/DDBJ whole genome shotgun (WGS) entry which is preliminary data.</text>
</comment>
<dbReference type="PROSITE" id="PS50829">
    <property type="entry name" value="GYF"/>
    <property type="match status" value="1"/>
</dbReference>
<accession>A0ABD0TVK3</accession>
<reference evidence="4 5" key="1">
    <citation type="journal article" date="2024" name="Plant Biotechnol. J.">
        <title>Dendrobium thyrsiflorum genome and its molecular insights into genes involved in important horticultural traits.</title>
        <authorList>
            <person name="Chen B."/>
            <person name="Wang J.Y."/>
            <person name="Zheng P.J."/>
            <person name="Li K.L."/>
            <person name="Liang Y.M."/>
            <person name="Chen X.F."/>
            <person name="Zhang C."/>
            <person name="Zhao X."/>
            <person name="He X."/>
            <person name="Zhang G.Q."/>
            <person name="Liu Z.J."/>
            <person name="Xu Q."/>
        </authorList>
    </citation>
    <scope>NUCLEOTIDE SEQUENCE [LARGE SCALE GENOMIC DNA]</scope>
    <source>
        <strain evidence="4">GZMU011</strain>
    </source>
</reference>
<dbReference type="InterPro" id="IPR003169">
    <property type="entry name" value="GYF"/>
</dbReference>
<evidence type="ECO:0000259" key="3">
    <source>
        <dbReference type="PROSITE" id="PS50829"/>
    </source>
</evidence>
<gene>
    <name evidence="4" type="ORF">M5K25_028085</name>
</gene>
<keyword evidence="5" id="KW-1185">Reference proteome</keyword>
<name>A0ABD0TVK3_DENTH</name>
<dbReference type="Gene3D" id="3.30.1490.40">
    <property type="match status" value="1"/>
</dbReference>
<dbReference type="PANTHER" id="PTHR46992:SF1">
    <property type="entry name" value="GYF DOMAIN-CONTAINING PROTEIN"/>
    <property type="match status" value="1"/>
</dbReference>
<feature type="domain" description="GYF" evidence="3">
    <location>
        <begin position="544"/>
        <end position="595"/>
    </location>
</feature>